<keyword evidence="3" id="KW-1185">Reference proteome</keyword>
<accession>A0A8D5U5B5</accession>
<protein>
    <submittedName>
        <fullName evidence="2">Molybdopterin-guanine dinucleotide biosynthesis protein MobB</fullName>
    </submittedName>
</protein>
<dbReference type="Pfam" id="PF03205">
    <property type="entry name" value="MobB"/>
    <property type="match status" value="1"/>
</dbReference>
<dbReference type="NCBIfam" id="TIGR00176">
    <property type="entry name" value="mobB"/>
    <property type="match status" value="1"/>
</dbReference>
<proteinExistence type="predicted"/>
<dbReference type="InterPro" id="IPR052539">
    <property type="entry name" value="MGD_biosynthesis_adapter"/>
</dbReference>
<gene>
    <name evidence="2" type="ORF">KN1_04680</name>
</gene>
<dbReference type="SUPFAM" id="SSF52540">
    <property type="entry name" value="P-loop containing nucleoside triphosphate hydrolases"/>
    <property type="match status" value="1"/>
</dbReference>
<dbReference type="GO" id="GO:0006777">
    <property type="term" value="P:Mo-molybdopterin cofactor biosynthetic process"/>
    <property type="evidence" value="ECO:0007669"/>
    <property type="project" value="InterPro"/>
</dbReference>
<feature type="domain" description="Molybdopterin-guanine dinucleotide biosynthesis protein B (MobB)" evidence="1">
    <location>
        <begin position="5"/>
        <end position="109"/>
    </location>
</feature>
<dbReference type="GO" id="GO:0005525">
    <property type="term" value="F:GTP binding"/>
    <property type="evidence" value="ECO:0007669"/>
    <property type="project" value="InterPro"/>
</dbReference>
<sequence length="168" mass="19224">MNKCIIQVIGRKDSGKTLTIEKAVRKLKQVGFKVAVIKHSHHEIDLQGKDTFRFWSSGSDYVVFMNGKGVIMGRFSVDELVNLLPTDVIFIEGFKEFKLGEVFEIIKPEEAEFLSEKIVDYVEKNCNKIDFTIIGDGKVLDANNKYVIMLYNLMLTLNLSEVKIDRRS</sequence>
<dbReference type="InterPro" id="IPR027417">
    <property type="entry name" value="P-loop_NTPase"/>
</dbReference>
<name>A0A8D5U5B5_9CREN</name>
<reference evidence="2 3" key="1">
    <citation type="submission" date="2021-04" db="EMBL/GenBank/DDBJ databases">
        <title>Complete genome sequence of Stygiolobus sp. KN-1.</title>
        <authorList>
            <person name="Nakamura K."/>
            <person name="Sakai H."/>
            <person name="Kurosawa N."/>
        </authorList>
    </citation>
    <scope>NUCLEOTIDE SEQUENCE [LARGE SCALE GENOMIC DNA]</scope>
    <source>
        <strain evidence="2 3">KN-1</strain>
    </source>
</reference>
<evidence type="ECO:0000313" key="3">
    <source>
        <dbReference type="Proteomes" id="UP000825123"/>
    </source>
</evidence>
<organism evidence="2 3">
    <name type="scientific">Stygiolobus caldivivus</name>
    <dbReference type="NCBI Taxonomy" id="2824673"/>
    <lineage>
        <taxon>Archaea</taxon>
        <taxon>Thermoproteota</taxon>
        <taxon>Thermoprotei</taxon>
        <taxon>Sulfolobales</taxon>
        <taxon>Sulfolobaceae</taxon>
        <taxon>Stygiolobus</taxon>
    </lineage>
</organism>
<dbReference type="PANTHER" id="PTHR40072">
    <property type="entry name" value="MOLYBDOPTERIN-GUANINE DINUCLEOTIDE BIOSYNTHESIS ADAPTER PROTEIN-RELATED"/>
    <property type="match status" value="1"/>
</dbReference>
<dbReference type="KEGG" id="csty:KN1_04680"/>
<dbReference type="Proteomes" id="UP000825123">
    <property type="component" value="Chromosome"/>
</dbReference>
<dbReference type="Gene3D" id="3.40.50.300">
    <property type="entry name" value="P-loop containing nucleotide triphosphate hydrolases"/>
    <property type="match status" value="1"/>
</dbReference>
<dbReference type="InterPro" id="IPR004435">
    <property type="entry name" value="MobB_dom"/>
</dbReference>
<dbReference type="AlphaFoldDB" id="A0A8D5U5B5"/>
<dbReference type="GeneID" id="66162216"/>
<evidence type="ECO:0000259" key="1">
    <source>
        <dbReference type="Pfam" id="PF03205"/>
    </source>
</evidence>
<dbReference type="RefSeq" id="WP_221289228.1">
    <property type="nucleotide sequence ID" value="NZ_AP024597.1"/>
</dbReference>
<evidence type="ECO:0000313" key="2">
    <source>
        <dbReference type="EMBL" id="BCU69171.1"/>
    </source>
</evidence>
<dbReference type="EMBL" id="AP024597">
    <property type="protein sequence ID" value="BCU69171.1"/>
    <property type="molecule type" value="Genomic_DNA"/>
</dbReference>
<dbReference type="PANTHER" id="PTHR40072:SF1">
    <property type="entry name" value="MOLYBDOPTERIN-GUANINE DINUCLEOTIDE BIOSYNTHESIS ADAPTER PROTEIN"/>
    <property type="match status" value="1"/>
</dbReference>